<proteinExistence type="predicted"/>
<reference evidence="2" key="1">
    <citation type="journal article" date="2024" name="Front. Bioeng. Biotechnol.">
        <title>Genome-scale model development and genomic sequencing of the oleaginous clade Lipomyces.</title>
        <authorList>
            <person name="Czajka J.J."/>
            <person name="Han Y."/>
            <person name="Kim J."/>
            <person name="Mondo S.J."/>
            <person name="Hofstad B.A."/>
            <person name="Robles A."/>
            <person name="Haridas S."/>
            <person name="Riley R."/>
            <person name="LaButti K."/>
            <person name="Pangilinan J."/>
            <person name="Andreopoulos W."/>
            <person name="Lipzen A."/>
            <person name="Yan J."/>
            <person name="Wang M."/>
            <person name="Ng V."/>
            <person name="Grigoriev I.V."/>
            <person name="Spatafora J.W."/>
            <person name="Magnuson J.K."/>
            <person name="Baker S.E."/>
            <person name="Pomraning K.R."/>
        </authorList>
    </citation>
    <scope>NUCLEOTIDE SEQUENCE [LARGE SCALE GENOMIC DNA]</scope>
    <source>
        <strain evidence="2">CBS 10300</strain>
    </source>
</reference>
<dbReference type="EMBL" id="MU970093">
    <property type="protein sequence ID" value="KAK9321645.1"/>
    <property type="molecule type" value="Genomic_DNA"/>
</dbReference>
<name>A0ACC3TLW1_9ASCO</name>
<protein>
    <submittedName>
        <fullName evidence="1">NADP-dependent oxidoreductase domain-containing protein</fullName>
    </submittedName>
</protein>
<dbReference type="Proteomes" id="UP001489719">
    <property type="component" value="Unassembled WGS sequence"/>
</dbReference>
<organism evidence="1 2">
    <name type="scientific">Lipomyces orientalis</name>
    <dbReference type="NCBI Taxonomy" id="1233043"/>
    <lineage>
        <taxon>Eukaryota</taxon>
        <taxon>Fungi</taxon>
        <taxon>Dikarya</taxon>
        <taxon>Ascomycota</taxon>
        <taxon>Saccharomycotina</taxon>
        <taxon>Lipomycetes</taxon>
        <taxon>Lipomycetales</taxon>
        <taxon>Lipomycetaceae</taxon>
        <taxon>Lipomyces</taxon>
    </lineage>
</organism>
<comment type="caution">
    <text evidence="1">The sequence shown here is derived from an EMBL/GenBank/DDBJ whole genome shotgun (WGS) entry which is preliminary data.</text>
</comment>
<evidence type="ECO:0000313" key="1">
    <source>
        <dbReference type="EMBL" id="KAK9321645.1"/>
    </source>
</evidence>
<sequence length="334" mass="36409">MSGTDIIGVPIGPMGFGLMGFTWRPKVTPDEQAFAVMKRAIELGATFFNGGEFYSSVEPTLNLDLISRFFTKYPEYADKVVLSIKGGLDLKTLSPDGRPEAVRASVLNVLKHLGGAKKLDVFECARVDKNVPIETTISALAGMVKEGLIGGISLSEVGVDSIKRAAKVHPIAAVEIEYSLWSLEAYDLGVLTTCAELGIPVVAYSPLGRGFLTGQIRSRADIDQGDFRLYLDRFSEENFPLNLQLVDEVVKLAEKKSIKPSQLALSWVKKHEEVIPGLSIIPIPGATTLDRIEENYASVPALTDEEFAEIGEILKNFEVRGGRYNAHASAHLWG</sequence>
<gene>
    <name evidence="1" type="ORF">V1517DRAFT_347023</name>
</gene>
<evidence type="ECO:0000313" key="2">
    <source>
        <dbReference type="Proteomes" id="UP001489719"/>
    </source>
</evidence>
<accession>A0ACC3TLW1</accession>
<keyword evidence="2" id="KW-1185">Reference proteome</keyword>